<dbReference type="EMBL" id="LR798342">
    <property type="protein sequence ID" value="CAB5225572.1"/>
    <property type="molecule type" value="Genomic_DNA"/>
</dbReference>
<protein>
    <recommendedName>
        <fullName evidence="2">Lin1244/Lin1753-like N-terminal domain-containing protein</fullName>
    </recommendedName>
</protein>
<name>A0A6J7X7M7_9CAUD</name>
<gene>
    <name evidence="1" type="ORF">UFOVP746_35</name>
</gene>
<reference evidence="1" key="1">
    <citation type="submission" date="2020-05" db="EMBL/GenBank/DDBJ databases">
        <authorList>
            <person name="Chiriac C."/>
            <person name="Salcher M."/>
            <person name="Ghai R."/>
            <person name="Kavagutti S V."/>
        </authorList>
    </citation>
    <scope>NUCLEOTIDE SEQUENCE</scope>
</reference>
<sequence length="226" mass="25973">MHYFQFEIKEWIANTAHLSLEEEAAYFRLIFYYYDSEKPIPIENLDKVFRKCRIPTELGCYILTEFFECVGDKLWVHHRCSLEIARYQAKQEQASKAGKASAERRLNGRSTDVQPINNHKSLTINHKPKINIPSGIDESLWNDFVILRKAKKLPLTVTAINGIIKEGNKAGLSLEQTIRICCERGWGSFKAEWIMNHAKPTQSNNLAAARSIFGDERTLLDVKSIT</sequence>
<evidence type="ECO:0008006" key="2">
    <source>
        <dbReference type="Google" id="ProtNLM"/>
    </source>
</evidence>
<proteinExistence type="predicted"/>
<dbReference type="InterPro" id="IPR010781">
    <property type="entry name" value="DUF1376"/>
</dbReference>
<organism evidence="1">
    <name type="scientific">uncultured Caudovirales phage</name>
    <dbReference type="NCBI Taxonomy" id="2100421"/>
    <lineage>
        <taxon>Viruses</taxon>
        <taxon>Duplodnaviria</taxon>
        <taxon>Heunggongvirae</taxon>
        <taxon>Uroviricota</taxon>
        <taxon>Caudoviricetes</taxon>
        <taxon>Peduoviridae</taxon>
        <taxon>Maltschvirus</taxon>
        <taxon>Maltschvirus maltsch</taxon>
    </lineage>
</organism>
<accession>A0A6J7X7M7</accession>
<evidence type="ECO:0000313" key="1">
    <source>
        <dbReference type="EMBL" id="CAB5225572.1"/>
    </source>
</evidence>
<dbReference type="Pfam" id="PF07120">
    <property type="entry name" value="DUF1376"/>
    <property type="match status" value="1"/>
</dbReference>